<keyword evidence="1" id="KW-0255">Endonuclease</keyword>
<dbReference type="SUPFAM" id="SSF56219">
    <property type="entry name" value="DNase I-like"/>
    <property type="match status" value="1"/>
</dbReference>
<sequence length="129" mass="14411">MPQPAPSLTNLSKLRIWQQNLNKSLASQNDFMNSLTPNFFDIALVQEPHVDWRGVSRGKCSFVSIYPPTHAKDQRATRSAIFVNTRLSSSSWVPIPILSPDITAIDLIGDFGTICIINIYNDGNHNETL</sequence>
<dbReference type="AlphaFoldDB" id="A0AAD6S6C3"/>
<dbReference type="GO" id="GO:0004519">
    <property type="term" value="F:endonuclease activity"/>
    <property type="evidence" value="ECO:0007669"/>
    <property type="project" value="UniProtKB-KW"/>
</dbReference>
<keyword evidence="2" id="KW-1185">Reference proteome</keyword>
<comment type="caution">
    <text evidence="1">The sequence shown here is derived from an EMBL/GenBank/DDBJ whole genome shotgun (WGS) entry which is preliminary data.</text>
</comment>
<keyword evidence="1" id="KW-0378">Hydrolase</keyword>
<keyword evidence="1" id="KW-0540">Nuclease</keyword>
<accession>A0AAD6S6C3</accession>
<feature type="non-terminal residue" evidence="1">
    <location>
        <position position="129"/>
    </location>
</feature>
<protein>
    <submittedName>
        <fullName evidence="1">Endonuclease/exonuclease/phosphatase</fullName>
    </submittedName>
</protein>
<evidence type="ECO:0000313" key="2">
    <source>
        <dbReference type="Proteomes" id="UP001218188"/>
    </source>
</evidence>
<dbReference type="InterPro" id="IPR036691">
    <property type="entry name" value="Endo/exonu/phosph_ase_sf"/>
</dbReference>
<dbReference type="EMBL" id="JARJCM010000226">
    <property type="protein sequence ID" value="KAJ7021659.1"/>
    <property type="molecule type" value="Genomic_DNA"/>
</dbReference>
<organism evidence="1 2">
    <name type="scientific">Mycena alexandri</name>
    <dbReference type="NCBI Taxonomy" id="1745969"/>
    <lineage>
        <taxon>Eukaryota</taxon>
        <taxon>Fungi</taxon>
        <taxon>Dikarya</taxon>
        <taxon>Basidiomycota</taxon>
        <taxon>Agaricomycotina</taxon>
        <taxon>Agaricomycetes</taxon>
        <taxon>Agaricomycetidae</taxon>
        <taxon>Agaricales</taxon>
        <taxon>Marasmiineae</taxon>
        <taxon>Mycenaceae</taxon>
        <taxon>Mycena</taxon>
    </lineage>
</organism>
<evidence type="ECO:0000313" key="1">
    <source>
        <dbReference type="EMBL" id="KAJ7021659.1"/>
    </source>
</evidence>
<proteinExistence type="predicted"/>
<gene>
    <name evidence="1" type="ORF">C8F04DRAFT_972418</name>
</gene>
<dbReference type="Gene3D" id="3.60.10.10">
    <property type="entry name" value="Endonuclease/exonuclease/phosphatase"/>
    <property type="match status" value="1"/>
</dbReference>
<dbReference type="Proteomes" id="UP001218188">
    <property type="component" value="Unassembled WGS sequence"/>
</dbReference>
<name>A0AAD6S6C3_9AGAR</name>
<reference evidence="1" key="1">
    <citation type="submission" date="2023-03" db="EMBL/GenBank/DDBJ databases">
        <title>Massive genome expansion in bonnet fungi (Mycena s.s.) driven by repeated elements and novel gene families across ecological guilds.</title>
        <authorList>
            <consortium name="Lawrence Berkeley National Laboratory"/>
            <person name="Harder C.B."/>
            <person name="Miyauchi S."/>
            <person name="Viragh M."/>
            <person name="Kuo A."/>
            <person name="Thoen E."/>
            <person name="Andreopoulos B."/>
            <person name="Lu D."/>
            <person name="Skrede I."/>
            <person name="Drula E."/>
            <person name="Henrissat B."/>
            <person name="Morin E."/>
            <person name="Kohler A."/>
            <person name="Barry K."/>
            <person name="LaButti K."/>
            <person name="Morin E."/>
            <person name="Salamov A."/>
            <person name="Lipzen A."/>
            <person name="Mereny Z."/>
            <person name="Hegedus B."/>
            <person name="Baldrian P."/>
            <person name="Stursova M."/>
            <person name="Weitz H."/>
            <person name="Taylor A."/>
            <person name="Grigoriev I.V."/>
            <person name="Nagy L.G."/>
            <person name="Martin F."/>
            <person name="Kauserud H."/>
        </authorList>
    </citation>
    <scope>NUCLEOTIDE SEQUENCE</scope>
    <source>
        <strain evidence="1">CBHHK200</strain>
    </source>
</reference>